<feature type="signal peptide" evidence="1">
    <location>
        <begin position="1"/>
        <end position="22"/>
    </location>
</feature>
<dbReference type="Proteomes" id="UP001322277">
    <property type="component" value="Chromosome 5"/>
</dbReference>
<feature type="chain" id="PRO_5043758013" evidence="1">
    <location>
        <begin position="23"/>
        <end position="60"/>
    </location>
</feature>
<gene>
    <name evidence="2" type="ORF">CDEST_08544</name>
</gene>
<accession>A0AAX4IJ74</accession>
<organism evidence="2 3">
    <name type="scientific">Colletotrichum destructivum</name>
    <dbReference type="NCBI Taxonomy" id="34406"/>
    <lineage>
        <taxon>Eukaryota</taxon>
        <taxon>Fungi</taxon>
        <taxon>Dikarya</taxon>
        <taxon>Ascomycota</taxon>
        <taxon>Pezizomycotina</taxon>
        <taxon>Sordariomycetes</taxon>
        <taxon>Hypocreomycetidae</taxon>
        <taxon>Glomerellales</taxon>
        <taxon>Glomerellaceae</taxon>
        <taxon>Colletotrichum</taxon>
        <taxon>Colletotrichum destructivum species complex</taxon>
    </lineage>
</organism>
<protein>
    <submittedName>
        <fullName evidence="2">Uncharacterized protein</fullName>
    </submittedName>
</protein>
<dbReference type="KEGG" id="cdet:87945047"/>
<keyword evidence="1" id="KW-0732">Signal</keyword>
<evidence type="ECO:0000313" key="3">
    <source>
        <dbReference type="Proteomes" id="UP001322277"/>
    </source>
</evidence>
<reference evidence="3" key="1">
    <citation type="journal article" date="2023" name="bioRxiv">
        <title>Complete genome of the Medicago anthracnose fungus, Colletotrichum destructivum, reveals a mini-chromosome-like region within a core chromosome.</title>
        <authorList>
            <person name="Lapalu N."/>
            <person name="Simon A."/>
            <person name="Lu A."/>
            <person name="Plaumann P.-L."/>
            <person name="Amselem J."/>
            <person name="Pigne S."/>
            <person name="Auger A."/>
            <person name="Koch C."/>
            <person name="Dallery J.-F."/>
            <person name="O'Connell R.J."/>
        </authorList>
    </citation>
    <scope>NUCLEOTIDE SEQUENCE [LARGE SCALE GENOMIC DNA]</scope>
    <source>
        <strain evidence="3">CBS 520.97</strain>
    </source>
</reference>
<evidence type="ECO:0000313" key="2">
    <source>
        <dbReference type="EMBL" id="WQF83530.1"/>
    </source>
</evidence>
<name>A0AAX4IJ74_9PEZI</name>
<dbReference type="AlphaFoldDB" id="A0AAX4IJ74"/>
<dbReference type="RefSeq" id="XP_062780754.1">
    <property type="nucleotide sequence ID" value="XM_062924703.1"/>
</dbReference>
<evidence type="ECO:0000256" key="1">
    <source>
        <dbReference type="SAM" id="SignalP"/>
    </source>
</evidence>
<sequence length="60" mass="6708">MPRRSLQLFILLGLTDSNLLSANDSVQMGEMTVSCGPQASFVDRLRHLTSRRGCGWRCKP</sequence>
<keyword evidence="3" id="KW-1185">Reference proteome</keyword>
<dbReference type="GeneID" id="87945047"/>
<proteinExistence type="predicted"/>
<dbReference type="EMBL" id="CP137309">
    <property type="protein sequence ID" value="WQF83530.1"/>
    <property type="molecule type" value="Genomic_DNA"/>
</dbReference>